<sequence>MNFLRLADLLNIRVIAINIKRHPLETWVPRVYQSSASLWVQKMVRHRQVRWGQFSLKLLSK</sequence>
<name>A0A7J7FDL3_DICBM</name>
<keyword evidence="2" id="KW-1185">Reference proteome</keyword>
<dbReference type="AlphaFoldDB" id="A0A7J7FDL3"/>
<gene>
    <name evidence="1" type="ORF">HPG69_011261</name>
</gene>
<evidence type="ECO:0000313" key="2">
    <source>
        <dbReference type="Proteomes" id="UP000551758"/>
    </source>
</evidence>
<accession>A0A7J7FDL3</accession>
<evidence type="ECO:0000313" key="1">
    <source>
        <dbReference type="EMBL" id="KAF5926135.1"/>
    </source>
</evidence>
<proteinExistence type="predicted"/>
<dbReference type="Proteomes" id="UP000551758">
    <property type="component" value="Unassembled WGS sequence"/>
</dbReference>
<protein>
    <submittedName>
        <fullName evidence="1">Uncharacterized protein</fullName>
    </submittedName>
</protein>
<reference evidence="1 2" key="1">
    <citation type="journal article" date="2020" name="Mol. Biol. Evol.">
        <title>Interspecific Gene Flow and the Evolution of Specialization in Black and White Rhinoceros.</title>
        <authorList>
            <person name="Moodley Y."/>
            <person name="Westbury M.V."/>
            <person name="Russo I.M."/>
            <person name="Gopalakrishnan S."/>
            <person name="Rakotoarivelo A."/>
            <person name="Olsen R.A."/>
            <person name="Prost S."/>
            <person name="Tunstall T."/>
            <person name="Ryder O.A."/>
            <person name="Dalen L."/>
            <person name="Bruford M.W."/>
        </authorList>
    </citation>
    <scope>NUCLEOTIDE SEQUENCE [LARGE SCALE GENOMIC DNA]</scope>
    <source>
        <strain evidence="1">SBR-YM</strain>
        <tissue evidence="1">Skin</tissue>
    </source>
</reference>
<dbReference type="EMBL" id="JACDTQ010000773">
    <property type="protein sequence ID" value="KAF5926135.1"/>
    <property type="molecule type" value="Genomic_DNA"/>
</dbReference>
<comment type="caution">
    <text evidence="1">The sequence shown here is derived from an EMBL/GenBank/DDBJ whole genome shotgun (WGS) entry which is preliminary data.</text>
</comment>
<organism evidence="1 2">
    <name type="scientific">Diceros bicornis minor</name>
    <name type="common">South-central black rhinoceros</name>
    <dbReference type="NCBI Taxonomy" id="77932"/>
    <lineage>
        <taxon>Eukaryota</taxon>
        <taxon>Metazoa</taxon>
        <taxon>Chordata</taxon>
        <taxon>Craniata</taxon>
        <taxon>Vertebrata</taxon>
        <taxon>Euteleostomi</taxon>
        <taxon>Mammalia</taxon>
        <taxon>Eutheria</taxon>
        <taxon>Laurasiatheria</taxon>
        <taxon>Perissodactyla</taxon>
        <taxon>Rhinocerotidae</taxon>
        <taxon>Diceros</taxon>
    </lineage>
</organism>